<name>A0A4S3ZY12_9HYPH</name>
<gene>
    <name evidence="1" type="ORF">E6C51_07960</name>
</gene>
<dbReference type="AlphaFoldDB" id="A0A4S3ZY12"/>
<keyword evidence="2" id="KW-1185">Reference proteome</keyword>
<dbReference type="EMBL" id="SSOA01000003">
    <property type="protein sequence ID" value="THF50778.1"/>
    <property type="molecule type" value="Genomic_DNA"/>
</dbReference>
<dbReference type="Proteomes" id="UP000310754">
    <property type="component" value="Unassembled WGS sequence"/>
</dbReference>
<evidence type="ECO:0000313" key="2">
    <source>
        <dbReference type="Proteomes" id="UP000310754"/>
    </source>
</evidence>
<organism evidence="1 2">
    <name type="scientific">Allorhizobium terrae</name>
    <dbReference type="NCBI Taxonomy" id="1848972"/>
    <lineage>
        <taxon>Bacteria</taxon>
        <taxon>Pseudomonadati</taxon>
        <taxon>Pseudomonadota</taxon>
        <taxon>Alphaproteobacteria</taxon>
        <taxon>Hyphomicrobiales</taxon>
        <taxon>Rhizobiaceae</taxon>
        <taxon>Rhizobium/Agrobacterium group</taxon>
        <taxon>Allorhizobium</taxon>
    </lineage>
</organism>
<sequence>MAIITLDKITSKTIKAALSEADEHVQTYMDNLRTTNKTLYVAMQDAYRLSQTHDKVALHKAAKEIGIKLQTLAPGELAAAKLVFRNADTSKASAYTAVMIKGAALKIGVDVFAKWIEDNHGVEAIRRADYEELSKKNKVDKSAAIAKANNAMKDERNDAFVIPRPKESAWALPVHSGSKKAVWFVSERSNGDFEVVAVQTGNGAIEAMTKRVGEALANPANVKDFKVILTLTSPNTDEQDAAKDRLAGKSE</sequence>
<evidence type="ECO:0000313" key="1">
    <source>
        <dbReference type="EMBL" id="THF50778.1"/>
    </source>
</evidence>
<reference evidence="1 2" key="1">
    <citation type="submission" date="2019-04" db="EMBL/GenBank/DDBJ databases">
        <title>Rhizobium terrae sp. nov., isolated from a paddy soil.</title>
        <authorList>
            <person name="Lin S.-Y."/>
            <person name="Hameed A."/>
            <person name="Huang H.-I."/>
            <person name="Young C.-C."/>
        </authorList>
    </citation>
    <scope>NUCLEOTIDE SEQUENCE [LARGE SCALE GENOMIC DNA]</scope>
    <source>
        <strain evidence="1 2">CC-HIH110</strain>
    </source>
</reference>
<comment type="caution">
    <text evidence="1">The sequence shown here is derived from an EMBL/GenBank/DDBJ whole genome shotgun (WGS) entry which is preliminary data.</text>
</comment>
<dbReference type="RefSeq" id="WP_190235594.1">
    <property type="nucleotide sequence ID" value="NZ_SSOA01000003.1"/>
</dbReference>
<proteinExistence type="predicted"/>
<accession>A0A4S3ZY12</accession>
<protein>
    <submittedName>
        <fullName evidence="1">Uncharacterized protein</fullName>
    </submittedName>
</protein>